<dbReference type="PANTHER" id="PTHR43028:SF5">
    <property type="entry name" value="3'(2'),5'-BISPHOSPHATE NUCLEOTIDASE 1"/>
    <property type="match status" value="1"/>
</dbReference>
<dbReference type="OrthoDB" id="9785695at2"/>
<dbReference type="Gene3D" id="3.40.190.80">
    <property type="match status" value="1"/>
</dbReference>
<name>A0A3M0CRJ7_9PROT</name>
<keyword evidence="12" id="KW-1185">Reference proteome</keyword>
<dbReference type="PROSITE" id="PS00630">
    <property type="entry name" value="IMP_2"/>
    <property type="match status" value="1"/>
</dbReference>
<dbReference type="CDD" id="cd01638">
    <property type="entry name" value="CysQ"/>
    <property type="match status" value="1"/>
</dbReference>
<dbReference type="Gene3D" id="3.30.540.10">
    <property type="entry name" value="Fructose-1,6-Bisphosphatase, subunit A, domain 1"/>
    <property type="match status" value="1"/>
</dbReference>
<evidence type="ECO:0000256" key="6">
    <source>
        <dbReference type="ARBA" id="ARBA00022801"/>
    </source>
</evidence>
<keyword evidence="8 9" id="KW-0472">Membrane</keyword>
<dbReference type="InterPro" id="IPR006240">
    <property type="entry name" value="CysQ"/>
</dbReference>
<dbReference type="InterPro" id="IPR020583">
    <property type="entry name" value="Inositol_monoP_metal-BS"/>
</dbReference>
<evidence type="ECO:0000256" key="1">
    <source>
        <dbReference type="ARBA" id="ARBA00001625"/>
    </source>
</evidence>
<dbReference type="SUPFAM" id="SSF56655">
    <property type="entry name" value="Carbohydrate phosphatase"/>
    <property type="match status" value="1"/>
</dbReference>
<feature type="binding site" evidence="9 10">
    <location>
        <position position="90"/>
    </location>
    <ligand>
        <name>Mg(2+)</name>
        <dbReference type="ChEBI" id="CHEBI:18420"/>
        <label>2</label>
    </ligand>
</feature>
<dbReference type="InterPro" id="IPR020550">
    <property type="entry name" value="Inositol_monophosphatase_CS"/>
</dbReference>
<dbReference type="EC" id="3.1.3.7" evidence="9"/>
<dbReference type="HAMAP" id="MF_02095">
    <property type="entry name" value="CysQ"/>
    <property type="match status" value="1"/>
</dbReference>
<dbReference type="PANTHER" id="PTHR43028">
    <property type="entry name" value="3'(2'),5'-BISPHOSPHATE NUCLEOTIDASE 1"/>
    <property type="match status" value="1"/>
</dbReference>
<dbReference type="GO" id="GO:0005886">
    <property type="term" value="C:plasma membrane"/>
    <property type="evidence" value="ECO:0007669"/>
    <property type="project" value="UniProtKB-SubCell"/>
</dbReference>
<keyword evidence="4 9" id="KW-0997">Cell inner membrane</keyword>
<evidence type="ECO:0000256" key="8">
    <source>
        <dbReference type="ARBA" id="ARBA00023136"/>
    </source>
</evidence>
<evidence type="ECO:0000256" key="4">
    <source>
        <dbReference type="ARBA" id="ARBA00022519"/>
    </source>
</evidence>
<comment type="catalytic activity">
    <reaction evidence="1 9">
        <text>adenosine 3',5'-bisphosphate + H2O = AMP + phosphate</text>
        <dbReference type="Rhea" id="RHEA:10040"/>
        <dbReference type="ChEBI" id="CHEBI:15377"/>
        <dbReference type="ChEBI" id="CHEBI:43474"/>
        <dbReference type="ChEBI" id="CHEBI:58343"/>
        <dbReference type="ChEBI" id="CHEBI:456215"/>
        <dbReference type="EC" id="3.1.3.7"/>
    </reaction>
</comment>
<dbReference type="PROSITE" id="PS00629">
    <property type="entry name" value="IMP_1"/>
    <property type="match status" value="1"/>
</dbReference>
<keyword evidence="3 9" id="KW-1003">Cell membrane</keyword>
<dbReference type="GO" id="GO:0000287">
    <property type="term" value="F:magnesium ion binding"/>
    <property type="evidence" value="ECO:0007669"/>
    <property type="project" value="UniProtKB-UniRule"/>
</dbReference>
<dbReference type="FunCoup" id="A0A3M0CRJ7">
    <property type="interactions" value="163"/>
</dbReference>
<keyword evidence="5 9" id="KW-0479">Metal-binding</keyword>
<dbReference type="EMBL" id="REFR01000009">
    <property type="protein sequence ID" value="RMB12181.1"/>
    <property type="molecule type" value="Genomic_DNA"/>
</dbReference>
<evidence type="ECO:0000256" key="7">
    <source>
        <dbReference type="ARBA" id="ARBA00022842"/>
    </source>
</evidence>
<feature type="binding site" evidence="10">
    <location>
        <position position="69"/>
    </location>
    <ligand>
        <name>Mg(2+)</name>
        <dbReference type="ChEBI" id="CHEBI:18420"/>
        <label>1</label>
        <note>catalytic</note>
    </ligand>
</feature>
<accession>A0A3M0CRJ7</accession>
<feature type="binding site" evidence="10">
    <location>
        <position position="92"/>
    </location>
    <ligand>
        <name>Mg(2+)</name>
        <dbReference type="ChEBI" id="CHEBI:18420"/>
        <label>1</label>
        <note>catalytic</note>
    </ligand>
</feature>
<dbReference type="GO" id="GO:0050427">
    <property type="term" value="P:3'-phosphoadenosine 5'-phosphosulfate metabolic process"/>
    <property type="evidence" value="ECO:0007669"/>
    <property type="project" value="TreeGrafter"/>
</dbReference>
<evidence type="ECO:0000256" key="10">
    <source>
        <dbReference type="PIRSR" id="PIRSR600760-2"/>
    </source>
</evidence>
<dbReference type="InterPro" id="IPR000760">
    <property type="entry name" value="Inositol_monophosphatase-like"/>
</dbReference>
<evidence type="ECO:0000313" key="12">
    <source>
        <dbReference type="Proteomes" id="UP000271227"/>
    </source>
</evidence>
<comment type="cofactor">
    <cofactor evidence="9 10">
        <name>Mg(2+)</name>
        <dbReference type="ChEBI" id="CHEBI:18420"/>
    </cofactor>
</comment>
<dbReference type="GO" id="GO:0046854">
    <property type="term" value="P:phosphatidylinositol phosphate biosynthetic process"/>
    <property type="evidence" value="ECO:0007669"/>
    <property type="project" value="InterPro"/>
</dbReference>
<gene>
    <name evidence="9" type="primary">cysQ</name>
    <name evidence="11" type="ORF">BXY39_0673</name>
</gene>
<evidence type="ECO:0000256" key="3">
    <source>
        <dbReference type="ARBA" id="ARBA00022475"/>
    </source>
</evidence>
<dbReference type="Proteomes" id="UP000271227">
    <property type="component" value="Unassembled WGS sequence"/>
</dbReference>
<comment type="function">
    <text evidence="9">Converts adenosine-3',5'-bisphosphate (PAP) to AMP.</text>
</comment>
<feature type="binding site" evidence="9">
    <location>
        <position position="225"/>
    </location>
    <ligand>
        <name>Mg(2+)</name>
        <dbReference type="ChEBI" id="CHEBI:18420"/>
        <label>2</label>
    </ligand>
</feature>
<keyword evidence="6 9" id="KW-0378">Hydrolase</keyword>
<feature type="binding site" evidence="9 10">
    <location>
        <position position="93"/>
    </location>
    <ligand>
        <name>Mg(2+)</name>
        <dbReference type="ChEBI" id="CHEBI:18420"/>
        <label>2</label>
    </ligand>
</feature>
<proteinExistence type="inferred from homology"/>
<comment type="similarity">
    <text evidence="2 9">Belongs to the inositol monophosphatase superfamily. CysQ family.</text>
</comment>
<feature type="binding site" evidence="9">
    <location>
        <position position="90"/>
    </location>
    <ligand>
        <name>Mg(2+)</name>
        <dbReference type="ChEBI" id="CHEBI:18420"/>
        <label>1</label>
    </ligand>
</feature>
<dbReference type="InParanoid" id="A0A3M0CRJ7"/>
<evidence type="ECO:0000313" key="11">
    <source>
        <dbReference type="EMBL" id="RMB12181.1"/>
    </source>
</evidence>
<protein>
    <recommendedName>
        <fullName evidence="9">3'(2'),5'-bisphosphate nucleotidase CysQ</fullName>
        <ecNumber evidence="9">3.1.3.7</ecNumber>
    </recommendedName>
    <alternativeName>
        <fullName evidence="9">3'(2'),5-bisphosphonucleoside 3'(2')-phosphohydrolase</fullName>
    </alternativeName>
    <alternativeName>
        <fullName evidence="9">3'-phosphoadenosine 5'-phosphate phosphatase</fullName>
        <shortName evidence="9">PAP phosphatase</shortName>
    </alternativeName>
</protein>
<organism evidence="11 12">
    <name type="scientific">Eilatimonas milleporae</name>
    <dbReference type="NCBI Taxonomy" id="911205"/>
    <lineage>
        <taxon>Bacteria</taxon>
        <taxon>Pseudomonadati</taxon>
        <taxon>Pseudomonadota</taxon>
        <taxon>Alphaproteobacteria</taxon>
        <taxon>Kordiimonadales</taxon>
        <taxon>Kordiimonadaceae</taxon>
        <taxon>Eilatimonas</taxon>
    </lineage>
</organism>
<keyword evidence="7 9" id="KW-0460">Magnesium</keyword>
<dbReference type="AlphaFoldDB" id="A0A3M0CRJ7"/>
<feature type="binding site" evidence="10">
    <location>
        <position position="225"/>
    </location>
    <ligand>
        <name>Mg(2+)</name>
        <dbReference type="ChEBI" id="CHEBI:18420"/>
        <label>1</label>
        <note>catalytic</note>
    </ligand>
</feature>
<feature type="binding site" evidence="9">
    <location>
        <position position="92"/>
    </location>
    <ligand>
        <name>Mg(2+)</name>
        <dbReference type="ChEBI" id="CHEBI:18420"/>
        <label>1</label>
    </ligand>
</feature>
<comment type="caution">
    <text evidence="11">The sequence shown here is derived from an EMBL/GenBank/DDBJ whole genome shotgun (WGS) entry which is preliminary data.</text>
</comment>
<comment type="subcellular location">
    <subcellularLocation>
        <location evidence="9">Cell inner membrane</location>
        <topology evidence="9">Peripheral membrane protein</topology>
        <orientation evidence="9">Cytoplasmic side</orientation>
    </subcellularLocation>
</comment>
<dbReference type="Pfam" id="PF00459">
    <property type="entry name" value="Inositol_P"/>
    <property type="match status" value="1"/>
</dbReference>
<dbReference type="GO" id="GO:0008441">
    <property type="term" value="F:3'(2'),5'-bisphosphate nucleotidase activity"/>
    <property type="evidence" value="ECO:0007669"/>
    <property type="project" value="UniProtKB-UniRule"/>
</dbReference>
<evidence type="ECO:0000256" key="5">
    <source>
        <dbReference type="ARBA" id="ARBA00022723"/>
    </source>
</evidence>
<dbReference type="GO" id="GO:0000103">
    <property type="term" value="P:sulfate assimilation"/>
    <property type="evidence" value="ECO:0007669"/>
    <property type="project" value="TreeGrafter"/>
</dbReference>
<dbReference type="RefSeq" id="WP_121937716.1">
    <property type="nucleotide sequence ID" value="NZ_REFR01000009.1"/>
</dbReference>
<dbReference type="PRINTS" id="PR00377">
    <property type="entry name" value="IMPHPHTASES"/>
</dbReference>
<reference evidence="11 12" key="1">
    <citation type="submission" date="2018-10" db="EMBL/GenBank/DDBJ databases">
        <title>Genomic Encyclopedia of Archaeal and Bacterial Type Strains, Phase II (KMG-II): from individual species to whole genera.</title>
        <authorList>
            <person name="Goeker M."/>
        </authorList>
    </citation>
    <scope>NUCLEOTIDE SEQUENCE [LARGE SCALE GENOMIC DNA]</scope>
    <source>
        <strain evidence="11 12">DSM 25217</strain>
    </source>
</reference>
<evidence type="ECO:0000256" key="9">
    <source>
        <dbReference type="HAMAP-Rule" id="MF_02095"/>
    </source>
</evidence>
<dbReference type="InterPro" id="IPR050725">
    <property type="entry name" value="CysQ/Inositol_MonoPase"/>
</dbReference>
<feature type="binding site" evidence="9">
    <location>
        <position position="225"/>
    </location>
    <ligand>
        <name>substrate</name>
    </ligand>
</feature>
<feature type="binding site" evidence="9">
    <location>
        <position position="69"/>
    </location>
    <ligand>
        <name>Mg(2+)</name>
        <dbReference type="ChEBI" id="CHEBI:18420"/>
        <label>1</label>
    </ligand>
</feature>
<feature type="binding site" evidence="9">
    <location>
        <begin position="92"/>
        <end position="95"/>
    </location>
    <ligand>
        <name>substrate</name>
    </ligand>
</feature>
<dbReference type="NCBIfam" id="TIGR01331">
    <property type="entry name" value="bisphos_cysQ"/>
    <property type="match status" value="1"/>
</dbReference>
<sequence>MSLRETDLIPALLTVTQKAAREVMAVYDGHMEISEKADASPVTEADRRGEAVITAALEQLTPAIPVVGEEAVADGKRPSLDGERQFWLVDPLDGTKEFIRKGTDFTVNIGLIRDGAPCLGVVAAPARDIIYWGVVGEGAWAAPLWQDGIADGTADAARAIHTRQGHTGPLTIVASRSHRSEALEAWLAHFPDAEHVSFGSSLKLCQVASGDADLYPRLGPTCEWDTAAADAVLRAAGGIVLAPDGAPLAYGKDTRTFLNPWFLAKGNPGLKTPALA</sequence>
<feature type="binding site" evidence="9">
    <location>
        <position position="69"/>
    </location>
    <ligand>
        <name>substrate</name>
    </ligand>
</feature>
<evidence type="ECO:0000256" key="2">
    <source>
        <dbReference type="ARBA" id="ARBA00005289"/>
    </source>
</evidence>